<feature type="domain" description="N-acetyltransferase" evidence="3">
    <location>
        <begin position="2"/>
        <end position="136"/>
    </location>
</feature>
<evidence type="ECO:0000256" key="2">
    <source>
        <dbReference type="ARBA" id="ARBA00023315"/>
    </source>
</evidence>
<dbReference type="PANTHER" id="PTHR42919">
    <property type="entry name" value="N-ALPHA-ACETYLTRANSFERASE"/>
    <property type="match status" value="1"/>
</dbReference>
<dbReference type="PROSITE" id="PS51186">
    <property type="entry name" value="GNAT"/>
    <property type="match status" value="1"/>
</dbReference>
<dbReference type="RefSeq" id="WP_326125164.1">
    <property type="nucleotide sequence ID" value="NZ_JARSFG010000038.1"/>
</dbReference>
<name>A0AAW9NZQ3_9BACL</name>
<comment type="caution">
    <text evidence="4">The sequence shown here is derived from an EMBL/GenBank/DDBJ whole genome shotgun (WGS) entry which is preliminary data.</text>
</comment>
<dbReference type="InterPro" id="IPR016181">
    <property type="entry name" value="Acyl_CoA_acyltransferase"/>
</dbReference>
<organism evidence="4 5">
    <name type="scientific">Metasolibacillus meyeri</name>
    <dbReference type="NCBI Taxonomy" id="1071052"/>
    <lineage>
        <taxon>Bacteria</taxon>
        <taxon>Bacillati</taxon>
        <taxon>Bacillota</taxon>
        <taxon>Bacilli</taxon>
        <taxon>Bacillales</taxon>
        <taxon>Caryophanaceae</taxon>
        <taxon>Metasolibacillus</taxon>
    </lineage>
</organism>
<keyword evidence="1" id="KW-0808">Transferase</keyword>
<accession>A0AAW9NZQ3</accession>
<dbReference type="Pfam" id="PF00583">
    <property type="entry name" value="Acetyltransf_1"/>
    <property type="match status" value="1"/>
</dbReference>
<dbReference type="CDD" id="cd04301">
    <property type="entry name" value="NAT_SF"/>
    <property type="match status" value="1"/>
</dbReference>
<dbReference type="InterPro" id="IPR000182">
    <property type="entry name" value="GNAT_dom"/>
</dbReference>
<evidence type="ECO:0000256" key="1">
    <source>
        <dbReference type="ARBA" id="ARBA00022679"/>
    </source>
</evidence>
<reference evidence="4 5" key="1">
    <citation type="submission" date="2023-03" db="EMBL/GenBank/DDBJ databases">
        <title>Bacillus Genome Sequencing.</title>
        <authorList>
            <person name="Dunlap C."/>
        </authorList>
    </citation>
    <scope>NUCLEOTIDE SEQUENCE [LARGE SCALE GENOMIC DNA]</scope>
    <source>
        <strain evidence="4 5">B-59205</strain>
    </source>
</reference>
<dbReference type="SUPFAM" id="SSF55729">
    <property type="entry name" value="Acyl-CoA N-acyltransferases (Nat)"/>
    <property type="match status" value="1"/>
</dbReference>
<proteinExistence type="predicted"/>
<evidence type="ECO:0000313" key="5">
    <source>
        <dbReference type="Proteomes" id="UP001344888"/>
    </source>
</evidence>
<evidence type="ECO:0000313" key="4">
    <source>
        <dbReference type="EMBL" id="MEC1180653.1"/>
    </source>
</evidence>
<gene>
    <name evidence="4" type="ORF">P9B03_19510</name>
</gene>
<dbReference type="EMBL" id="JARSFG010000038">
    <property type="protein sequence ID" value="MEC1180653.1"/>
    <property type="molecule type" value="Genomic_DNA"/>
</dbReference>
<dbReference type="Proteomes" id="UP001344888">
    <property type="component" value="Unassembled WGS sequence"/>
</dbReference>
<evidence type="ECO:0000259" key="3">
    <source>
        <dbReference type="PROSITE" id="PS51186"/>
    </source>
</evidence>
<sequence>MYKYREATSEEVDFIEDQLREYNLRKKPLLQEKEFISFKHVAEDDGKIIGGVFGYSSYYKIGYIDTLWVDDNYRHKGIGTKLLKAIEADLHGFGCEVIRVETFDFQGPEFYKKNGYEEFGSLYYPNANLHEIFLKK</sequence>
<dbReference type="InterPro" id="IPR051556">
    <property type="entry name" value="N-term/lysine_N-AcTrnsfr"/>
</dbReference>
<dbReference type="PANTHER" id="PTHR42919:SF8">
    <property type="entry name" value="N-ALPHA-ACETYLTRANSFERASE 50"/>
    <property type="match status" value="1"/>
</dbReference>
<dbReference type="Gene3D" id="3.40.630.30">
    <property type="match status" value="1"/>
</dbReference>
<protein>
    <submittedName>
        <fullName evidence="4">GNAT family N-acetyltransferase</fullName>
    </submittedName>
</protein>
<dbReference type="GO" id="GO:0016747">
    <property type="term" value="F:acyltransferase activity, transferring groups other than amino-acyl groups"/>
    <property type="evidence" value="ECO:0007669"/>
    <property type="project" value="InterPro"/>
</dbReference>
<dbReference type="AlphaFoldDB" id="A0AAW9NZQ3"/>
<keyword evidence="5" id="KW-1185">Reference proteome</keyword>
<keyword evidence="2" id="KW-0012">Acyltransferase</keyword>